<protein>
    <submittedName>
        <fullName evidence="2">Uncharacterized protein</fullName>
    </submittedName>
</protein>
<feature type="transmembrane region" description="Helical" evidence="1">
    <location>
        <begin position="7"/>
        <end position="32"/>
    </location>
</feature>
<accession>A0A0A0RTC7</accession>
<sequence length="70" mass="7408">MLTFLGAIYLVGAGICVGISIGFGIFVTFITLGSKAGMELAGKIVLHGTITAVLWPIMAPYRMMQGKFGR</sequence>
<proteinExistence type="predicted"/>
<evidence type="ECO:0000256" key="1">
    <source>
        <dbReference type="SAM" id="Phobius"/>
    </source>
</evidence>
<evidence type="ECO:0000313" key="3">
    <source>
        <dbReference type="Proteomes" id="UP000030200"/>
    </source>
</evidence>
<feature type="transmembrane region" description="Helical" evidence="1">
    <location>
        <begin position="44"/>
        <end position="61"/>
    </location>
</feature>
<evidence type="ECO:0000313" key="2">
    <source>
        <dbReference type="EMBL" id="AIW02694.1"/>
    </source>
</evidence>
<dbReference type="EMBL" id="KM652554">
    <property type="protein sequence ID" value="AIW02694.1"/>
    <property type="molecule type" value="Genomic_DNA"/>
</dbReference>
<keyword evidence="3" id="KW-1185">Reference proteome</keyword>
<dbReference type="GeneID" id="26796970"/>
<organism evidence="2 3">
    <name type="scientific">Streptomyces phage Jay2Jay</name>
    <dbReference type="NCBI Taxonomy" id="1556290"/>
    <lineage>
        <taxon>Viruses</taxon>
        <taxon>Duplodnaviria</taxon>
        <taxon>Heunggongvirae</taxon>
        <taxon>Uroviricota</taxon>
        <taxon>Caudoviricetes</taxon>
        <taxon>Stanwilliamsviridae</taxon>
        <taxon>Boydwoodruffvirinae</taxon>
        <taxon>Samistivirus</taxon>
        <taxon>Samistivirus jay2jay</taxon>
    </lineage>
</organism>
<keyword evidence="1" id="KW-0812">Transmembrane</keyword>
<keyword evidence="1" id="KW-1133">Transmembrane helix</keyword>
<reference evidence="2 3" key="1">
    <citation type="submission" date="2014-09" db="EMBL/GenBank/DDBJ databases">
        <authorList>
            <person name="Gicewicz E.A."/>
            <person name="Hiryak K.M."/>
            <person name="Horoschock A.N."/>
            <person name="Kneeream E.R."/>
            <person name="Luchetta J."/>
            <person name="Mikolon A.R."/>
            <person name="Smith S.N."/>
            <person name="Svintozelskiy S."/>
            <person name="Yucha M.L."/>
            <person name="Manna D.P."/>
            <person name="Pidcock K.A."/>
            <person name="Laing C.E."/>
            <person name="Schaff J.E."/>
            <person name="Dashiell C.L."/>
            <person name="Macialek J.A."/>
            <person name="Anders K.R."/>
            <person name="Braun M.A."/>
            <person name="Delesalle V.A."/>
            <person name="Hughes L.E."/>
            <person name="Ware V.C."/>
            <person name="Bradley K.W."/>
            <person name="Barker L.P."/>
            <person name="Asai D.J."/>
            <person name="Bowman C.A."/>
            <person name="Russell D.A."/>
            <person name="Pope W.H."/>
            <person name="Jacobs-Sera D."/>
            <person name="Hendrix R.W."/>
            <person name="Hatfull G.F."/>
        </authorList>
    </citation>
    <scope>NUCLEOTIDE SEQUENCE [LARGE SCALE GENOMIC DNA]</scope>
</reference>
<name>A0A0A0RTC7_9CAUD</name>
<gene>
    <name evidence="2" type="primary">241</name>
    <name evidence="2" type="ORF">PBI_JAY2JAY_241</name>
</gene>
<dbReference type="RefSeq" id="YP_009225921.1">
    <property type="nucleotide sequence ID" value="NC_029098.1"/>
</dbReference>
<dbReference type="KEGG" id="vg:26796970"/>
<dbReference type="Proteomes" id="UP000030200">
    <property type="component" value="Segment"/>
</dbReference>
<keyword evidence="1" id="KW-0472">Membrane</keyword>